<dbReference type="EMBL" id="GL348714">
    <property type="protein sequence ID" value="EFH62901.1"/>
    <property type="molecule type" value="Genomic_DNA"/>
</dbReference>
<gene>
    <name evidence="2" type="ORF">ARALYDRAFT_893546</name>
</gene>
<sequence length="66" mass="7338">MIHQPGFRSCLLINQGYRGTSSDPLQQRGSEETIRRQSHSGHTALIHQPGLRACLLRNQGNRGTSL</sequence>
<protein>
    <submittedName>
        <fullName evidence="2">Uncharacterized protein</fullName>
    </submittedName>
</protein>
<keyword evidence="3" id="KW-1185">Reference proteome</keyword>
<evidence type="ECO:0000313" key="2">
    <source>
        <dbReference type="EMBL" id="EFH62901.1"/>
    </source>
</evidence>
<dbReference type="AlphaFoldDB" id="D7KXD3"/>
<feature type="compositionally biased region" description="Polar residues" evidence="1">
    <location>
        <begin position="18"/>
        <end position="28"/>
    </location>
</feature>
<accession>D7KXD3</accession>
<dbReference type="HOGENOM" id="CLU_2834589_0_0_1"/>
<evidence type="ECO:0000313" key="3">
    <source>
        <dbReference type="Proteomes" id="UP000008694"/>
    </source>
</evidence>
<name>D7KXD3_ARALL</name>
<feature type="region of interest" description="Disordered" evidence="1">
    <location>
        <begin position="18"/>
        <end position="43"/>
    </location>
</feature>
<dbReference type="Gramene" id="scaffold_200620.1">
    <property type="protein sequence ID" value="scaffold_200620.1"/>
    <property type="gene ID" value="scaffold_200620.1"/>
</dbReference>
<organism evidence="3">
    <name type="scientific">Arabidopsis lyrata subsp. lyrata</name>
    <name type="common">Lyre-leaved rock-cress</name>
    <dbReference type="NCBI Taxonomy" id="81972"/>
    <lineage>
        <taxon>Eukaryota</taxon>
        <taxon>Viridiplantae</taxon>
        <taxon>Streptophyta</taxon>
        <taxon>Embryophyta</taxon>
        <taxon>Tracheophyta</taxon>
        <taxon>Spermatophyta</taxon>
        <taxon>Magnoliopsida</taxon>
        <taxon>eudicotyledons</taxon>
        <taxon>Gunneridae</taxon>
        <taxon>Pentapetalae</taxon>
        <taxon>rosids</taxon>
        <taxon>malvids</taxon>
        <taxon>Brassicales</taxon>
        <taxon>Brassicaceae</taxon>
        <taxon>Camelineae</taxon>
        <taxon>Arabidopsis</taxon>
    </lineage>
</organism>
<dbReference type="Proteomes" id="UP000008694">
    <property type="component" value="Unassembled WGS sequence"/>
</dbReference>
<proteinExistence type="predicted"/>
<reference evidence="3" key="1">
    <citation type="journal article" date="2011" name="Nat. Genet.">
        <title>The Arabidopsis lyrata genome sequence and the basis of rapid genome size change.</title>
        <authorList>
            <person name="Hu T.T."/>
            <person name="Pattyn P."/>
            <person name="Bakker E.G."/>
            <person name="Cao J."/>
            <person name="Cheng J.-F."/>
            <person name="Clark R.M."/>
            <person name="Fahlgren N."/>
            <person name="Fawcett J.A."/>
            <person name="Grimwood J."/>
            <person name="Gundlach H."/>
            <person name="Haberer G."/>
            <person name="Hollister J.D."/>
            <person name="Ossowski S."/>
            <person name="Ottilar R.P."/>
            <person name="Salamov A.A."/>
            <person name="Schneeberger K."/>
            <person name="Spannagl M."/>
            <person name="Wang X."/>
            <person name="Yang L."/>
            <person name="Nasrallah M.E."/>
            <person name="Bergelson J."/>
            <person name="Carrington J.C."/>
            <person name="Gaut B.S."/>
            <person name="Schmutz J."/>
            <person name="Mayer K.F.X."/>
            <person name="Van de Peer Y."/>
            <person name="Grigoriev I.V."/>
            <person name="Nordborg M."/>
            <person name="Weigel D."/>
            <person name="Guo Y.-L."/>
        </authorList>
    </citation>
    <scope>NUCLEOTIDE SEQUENCE [LARGE SCALE GENOMIC DNA]</scope>
    <source>
        <strain evidence="3">cv. MN47</strain>
    </source>
</reference>
<evidence type="ECO:0000256" key="1">
    <source>
        <dbReference type="SAM" id="MobiDB-lite"/>
    </source>
</evidence>